<evidence type="ECO:0000256" key="6">
    <source>
        <dbReference type="ARBA" id="ARBA00023136"/>
    </source>
</evidence>
<protein>
    <recommendedName>
        <fullName evidence="7">P-type Zn(2+) transporter</fullName>
        <ecNumber evidence="7">7.2.2.12</ecNumber>
    </recommendedName>
</protein>
<dbReference type="NCBIfam" id="TIGR01494">
    <property type="entry name" value="ATPase_P-type"/>
    <property type="match status" value="1"/>
</dbReference>
<evidence type="ECO:0000256" key="5">
    <source>
        <dbReference type="ARBA" id="ARBA00022989"/>
    </source>
</evidence>
<feature type="domain" description="P-type ATPase A" evidence="10">
    <location>
        <begin position="219"/>
        <end position="317"/>
    </location>
</feature>
<organism evidence="11 12">
    <name type="scientific">Desulfonema magnum</name>
    <dbReference type="NCBI Taxonomy" id="45655"/>
    <lineage>
        <taxon>Bacteria</taxon>
        <taxon>Pseudomonadati</taxon>
        <taxon>Thermodesulfobacteriota</taxon>
        <taxon>Desulfobacteria</taxon>
        <taxon>Desulfobacterales</taxon>
        <taxon>Desulfococcaceae</taxon>
        <taxon>Desulfonema</taxon>
    </lineage>
</organism>
<dbReference type="GO" id="GO:0046872">
    <property type="term" value="F:metal ion binding"/>
    <property type="evidence" value="ECO:0007669"/>
    <property type="project" value="UniProtKB-KW"/>
</dbReference>
<evidence type="ECO:0000256" key="7">
    <source>
        <dbReference type="ARBA" id="ARBA00039097"/>
    </source>
</evidence>
<evidence type="ECO:0000256" key="3">
    <source>
        <dbReference type="ARBA" id="ARBA00022692"/>
    </source>
</evidence>
<dbReference type="PANTHER" id="PTHR48085">
    <property type="entry name" value="CADMIUM/ZINC-TRANSPORTING ATPASE HMA2-RELATED"/>
    <property type="match status" value="1"/>
</dbReference>
<dbReference type="InterPro" id="IPR044492">
    <property type="entry name" value="P_typ_ATPase_HD_dom"/>
</dbReference>
<keyword evidence="9" id="KW-1003">Cell membrane</keyword>
<dbReference type="InterPro" id="IPR008250">
    <property type="entry name" value="ATPase_P-typ_transduc_dom_A_sf"/>
</dbReference>
<name>A0A975BJT4_9BACT</name>
<dbReference type="SFLD" id="SFLDF00027">
    <property type="entry name" value="p-type_atpase"/>
    <property type="match status" value="1"/>
</dbReference>
<dbReference type="InterPro" id="IPR059000">
    <property type="entry name" value="ATPase_P-type_domA"/>
</dbReference>
<dbReference type="KEGG" id="dmm:dnm_030310"/>
<dbReference type="GO" id="GO:0016887">
    <property type="term" value="F:ATP hydrolysis activity"/>
    <property type="evidence" value="ECO:0007669"/>
    <property type="project" value="InterPro"/>
</dbReference>
<dbReference type="InterPro" id="IPR027256">
    <property type="entry name" value="P-typ_ATPase_IB"/>
</dbReference>
<keyword evidence="5" id="KW-1133">Transmembrane helix</keyword>
<keyword evidence="12" id="KW-1185">Reference proteome</keyword>
<dbReference type="InterPro" id="IPR023214">
    <property type="entry name" value="HAD_sf"/>
</dbReference>
<dbReference type="Pfam" id="PF00122">
    <property type="entry name" value="E1-E2_ATPase"/>
    <property type="match status" value="1"/>
</dbReference>
<dbReference type="EMBL" id="CP061800">
    <property type="protein sequence ID" value="QTA87004.1"/>
    <property type="molecule type" value="Genomic_DNA"/>
</dbReference>
<dbReference type="PRINTS" id="PR00119">
    <property type="entry name" value="CATATPASE"/>
</dbReference>
<dbReference type="InterPro" id="IPR051014">
    <property type="entry name" value="Cation_Transport_ATPase_IB"/>
</dbReference>
<dbReference type="Pfam" id="PF00702">
    <property type="entry name" value="Hydrolase"/>
    <property type="match status" value="1"/>
</dbReference>
<evidence type="ECO:0000313" key="12">
    <source>
        <dbReference type="Proteomes" id="UP000663722"/>
    </source>
</evidence>
<dbReference type="Proteomes" id="UP000663722">
    <property type="component" value="Chromosome"/>
</dbReference>
<accession>A0A975BJT4</accession>
<dbReference type="SFLD" id="SFLDG00002">
    <property type="entry name" value="C1.7:_P-type_atpase_like"/>
    <property type="match status" value="1"/>
</dbReference>
<dbReference type="GO" id="GO:0005524">
    <property type="term" value="F:ATP binding"/>
    <property type="evidence" value="ECO:0007669"/>
    <property type="project" value="UniProtKB-UniRule"/>
</dbReference>
<dbReference type="SUPFAM" id="SSF81653">
    <property type="entry name" value="Calcium ATPase, transduction domain A"/>
    <property type="match status" value="1"/>
</dbReference>
<dbReference type="InterPro" id="IPR036412">
    <property type="entry name" value="HAD-like_sf"/>
</dbReference>
<dbReference type="InterPro" id="IPR018303">
    <property type="entry name" value="ATPase_P-typ_P_site"/>
</dbReference>
<keyword evidence="9" id="KW-0067">ATP-binding</keyword>
<dbReference type="RefSeq" id="WP_207682384.1">
    <property type="nucleotide sequence ID" value="NZ_CP061800.1"/>
</dbReference>
<evidence type="ECO:0000313" key="11">
    <source>
        <dbReference type="EMBL" id="QTA87004.1"/>
    </source>
</evidence>
<gene>
    <name evidence="11" type="ORF">dnm_030310</name>
</gene>
<keyword evidence="9" id="KW-0479">Metal-binding</keyword>
<evidence type="ECO:0000256" key="1">
    <source>
        <dbReference type="ARBA" id="ARBA00004370"/>
    </source>
</evidence>
<sequence>MIIKKQEAVEIRHSIPGRIRFKLRPVCFRKTAVRQLSERLRETKGISWVRSNPAASSLIIRYHHDVITKAVITETVRTALDQRGNRIAPRKNTDGPVETSGVSVKSALLRFVGMTVLTGVVFVREVILKRPLAQSLFSPLGIITTIAALPLMRKGLESLRERRFTLESFLGGSIVAAVAVGEATAALEILWITSGAELLQAWITERSRRAIRDILQITEKSTYILVKGVEVEIPADEVRPGDIVVVHTGEKISVDGIVTDGEALLDESPINGRSEFILRKSGDDVFAGTFVRQGVIYVHARKVGDKTYLSRILQMVEDSLENKAPIEGVAEELAAKLIKVGFVATFTTLVITQSLWRAFTVMLVMACPCATILSASTAVSAALSAAAKRHILIKGGRYLEEAGRADIVCFDKTGTLTTNEPELVKLANFSDMEDNALLQMAYSAEKHNSHPVALAIKIEAEKRGIKAIPHDVCDYTLGKGVRAEIWGDEILIGSSKLMSDSSVNTDAAARVLRKFNMQGLTTIFIGRNRTLMGVMGFANQNRPDIQKVVKHLRDDGIEKVVMITGDERCSALDLTRQLDMAECYYSVMPEDKSDIVNELQGNKNKVLMVGDGINDALALAEADIGVAMGAGGSEVAIEAADIALVKDDLKGIIYVRVLSHTTMKVVHQNFWIATGSNIVGVVLGALGILSPVMAGLIHITHTVGILANSSRLLFYEPQLLTNDETCPVQKQSADTEVIDLTPLKKIA</sequence>
<keyword evidence="6" id="KW-0472">Membrane</keyword>
<evidence type="ECO:0000256" key="4">
    <source>
        <dbReference type="ARBA" id="ARBA00022967"/>
    </source>
</evidence>
<evidence type="ECO:0000256" key="9">
    <source>
        <dbReference type="RuleBase" id="RU362081"/>
    </source>
</evidence>
<dbReference type="Pfam" id="PF19991">
    <property type="entry name" value="HMA_2"/>
    <property type="match status" value="1"/>
</dbReference>
<dbReference type="Gene3D" id="2.70.150.10">
    <property type="entry name" value="Calcium-transporting ATPase, cytoplasmic transduction domain A"/>
    <property type="match status" value="1"/>
</dbReference>
<dbReference type="Gene3D" id="3.40.1110.10">
    <property type="entry name" value="Calcium-transporting ATPase, cytoplasmic domain N"/>
    <property type="match status" value="1"/>
</dbReference>
<reference evidence="11" key="1">
    <citation type="journal article" date="2021" name="Microb. Physiol.">
        <title>Proteogenomic Insights into the Physiology of Marine, Sulfate-Reducing, Filamentous Desulfonema limicola and Desulfonema magnum.</title>
        <authorList>
            <person name="Schnaars V."/>
            <person name="Wohlbrand L."/>
            <person name="Scheve S."/>
            <person name="Hinrichs C."/>
            <person name="Reinhardt R."/>
            <person name="Rabus R."/>
        </authorList>
    </citation>
    <scope>NUCLEOTIDE SEQUENCE</scope>
    <source>
        <strain evidence="11">4be13</strain>
    </source>
</reference>
<dbReference type="PANTHER" id="PTHR48085:SF5">
    <property type="entry name" value="CADMIUM_ZINC-TRANSPORTING ATPASE HMA4-RELATED"/>
    <property type="match status" value="1"/>
</dbReference>
<keyword evidence="9" id="KW-0547">Nucleotide-binding</keyword>
<proteinExistence type="inferred from homology"/>
<dbReference type="Gene3D" id="3.40.50.1000">
    <property type="entry name" value="HAD superfamily/HAD-like"/>
    <property type="match status" value="1"/>
</dbReference>
<dbReference type="SFLD" id="SFLDS00003">
    <property type="entry name" value="Haloacid_Dehalogenase"/>
    <property type="match status" value="1"/>
</dbReference>
<evidence type="ECO:0000259" key="10">
    <source>
        <dbReference type="Pfam" id="PF00122"/>
    </source>
</evidence>
<dbReference type="PRINTS" id="PR00120">
    <property type="entry name" value="HATPASE"/>
</dbReference>
<comment type="similarity">
    <text evidence="2 9">Belongs to the cation transport ATPase (P-type) (TC 3.A.3) family. Type IB subfamily.</text>
</comment>
<dbReference type="AlphaFoldDB" id="A0A975BJT4"/>
<keyword evidence="4" id="KW-1278">Translocase</keyword>
<dbReference type="EC" id="7.2.2.12" evidence="7"/>
<keyword evidence="3" id="KW-0812">Transmembrane</keyword>
<evidence type="ECO:0000256" key="8">
    <source>
        <dbReference type="ARBA" id="ARBA00047308"/>
    </source>
</evidence>
<dbReference type="PROSITE" id="PS00154">
    <property type="entry name" value="ATPASE_E1_E2"/>
    <property type="match status" value="1"/>
</dbReference>
<dbReference type="GO" id="GO:0016463">
    <property type="term" value="F:P-type zinc transporter activity"/>
    <property type="evidence" value="ECO:0007669"/>
    <property type="project" value="UniProtKB-EC"/>
</dbReference>
<evidence type="ECO:0000256" key="2">
    <source>
        <dbReference type="ARBA" id="ARBA00006024"/>
    </source>
</evidence>
<comment type="subcellular location">
    <subcellularLocation>
        <location evidence="9">Cell membrane</location>
    </subcellularLocation>
    <subcellularLocation>
        <location evidence="1">Membrane</location>
    </subcellularLocation>
</comment>
<dbReference type="GO" id="GO:0005886">
    <property type="term" value="C:plasma membrane"/>
    <property type="evidence" value="ECO:0007669"/>
    <property type="project" value="UniProtKB-SubCell"/>
</dbReference>
<dbReference type="InterPro" id="IPR023299">
    <property type="entry name" value="ATPase_P-typ_cyto_dom_N"/>
</dbReference>
<comment type="catalytic activity">
    <reaction evidence="8">
        <text>Zn(2+)(in) + ATP + H2O = Zn(2+)(out) + ADP + phosphate + H(+)</text>
        <dbReference type="Rhea" id="RHEA:20621"/>
        <dbReference type="ChEBI" id="CHEBI:15377"/>
        <dbReference type="ChEBI" id="CHEBI:15378"/>
        <dbReference type="ChEBI" id="CHEBI:29105"/>
        <dbReference type="ChEBI" id="CHEBI:30616"/>
        <dbReference type="ChEBI" id="CHEBI:43474"/>
        <dbReference type="ChEBI" id="CHEBI:456216"/>
        <dbReference type="EC" id="7.2.2.12"/>
    </reaction>
</comment>
<dbReference type="SUPFAM" id="SSF56784">
    <property type="entry name" value="HAD-like"/>
    <property type="match status" value="1"/>
</dbReference>
<dbReference type="InterPro" id="IPR001757">
    <property type="entry name" value="P_typ_ATPase"/>
</dbReference>
<dbReference type="NCBIfam" id="TIGR01525">
    <property type="entry name" value="ATPase-IB_hvy"/>
    <property type="match status" value="1"/>
</dbReference>